<evidence type="ECO:0000313" key="1">
    <source>
        <dbReference type="EMBL" id="QIB64370.1"/>
    </source>
</evidence>
<name>A0A6C0TX21_9GAMM</name>
<protein>
    <recommendedName>
        <fullName evidence="3">Dehydrogenase</fullName>
    </recommendedName>
</protein>
<accession>A0A6C0TX21</accession>
<dbReference type="NCBIfam" id="NF041512">
    <property type="entry name" value="PA2817_fam"/>
    <property type="match status" value="1"/>
</dbReference>
<evidence type="ECO:0008006" key="3">
    <source>
        <dbReference type="Google" id="ProtNLM"/>
    </source>
</evidence>
<proteinExistence type="predicted"/>
<dbReference type="Proteomes" id="UP000477680">
    <property type="component" value="Chromosome"/>
</dbReference>
<dbReference type="InterPro" id="IPR048156">
    <property type="entry name" value="PA2817-like"/>
</dbReference>
<sequence>MNDTQYLQYCRQLWRQFSDTLGQRSQSLDPENPLRQLASEFSRLGESDGDLYLEGPELVQRLFSHHPEFAPTLPRSLLWFLGRDCLHVMADEEIRLFQTLDDERHAAAARGEVFDYSGEASARLPLA</sequence>
<dbReference type="EMBL" id="CP048711">
    <property type="protein sequence ID" value="QIB64370.1"/>
    <property type="molecule type" value="Genomic_DNA"/>
</dbReference>
<evidence type="ECO:0000313" key="2">
    <source>
        <dbReference type="Proteomes" id="UP000477680"/>
    </source>
</evidence>
<gene>
    <name evidence="1" type="ORF">G3T16_02065</name>
</gene>
<dbReference type="AlphaFoldDB" id="A0A6C0TX21"/>
<organism evidence="1 2">
    <name type="scientific">Kineobactrum salinum</name>
    <dbReference type="NCBI Taxonomy" id="2708301"/>
    <lineage>
        <taxon>Bacteria</taxon>
        <taxon>Pseudomonadati</taxon>
        <taxon>Pseudomonadota</taxon>
        <taxon>Gammaproteobacteria</taxon>
        <taxon>Cellvibrionales</taxon>
        <taxon>Halieaceae</taxon>
        <taxon>Kineobactrum</taxon>
    </lineage>
</organism>
<dbReference type="KEGG" id="kim:G3T16_02065"/>
<reference evidence="1 2" key="1">
    <citation type="submission" date="2020-02" db="EMBL/GenBank/DDBJ databases">
        <title>Genome sequencing for Kineobactrum sp. M2.</title>
        <authorList>
            <person name="Park S.-J."/>
        </authorList>
    </citation>
    <scope>NUCLEOTIDE SEQUENCE [LARGE SCALE GENOMIC DNA]</scope>
    <source>
        <strain evidence="1 2">M2</strain>
    </source>
</reference>
<keyword evidence="2" id="KW-1185">Reference proteome</keyword>
<dbReference type="RefSeq" id="WP_163493620.1">
    <property type="nucleotide sequence ID" value="NZ_CP048711.1"/>
</dbReference>